<keyword evidence="12" id="KW-1185">Reference proteome</keyword>
<evidence type="ECO:0000313" key="12">
    <source>
        <dbReference type="Proteomes" id="UP000323646"/>
    </source>
</evidence>
<dbReference type="Pfam" id="PF04290">
    <property type="entry name" value="DctQ"/>
    <property type="match status" value="1"/>
</dbReference>
<keyword evidence="3" id="KW-1003">Cell membrane</keyword>
<evidence type="ECO:0000256" key="7">
    <source>
        <dbReference type="ARBA" id="ARBA00023136"/>
    </source>
</evidence>
<name>A0A5D6W8L5_9FIRM</name>
<dbReference type="InterPro" id="IPR007387">
    <property type="entry name" value="TRAP_DctQ"/>
</dbReference>
<comment type="similarity">
    <text evidence="8">Belongs to the TRAP transporter small permease family.</text>
</comment>
<evidence type="ECO:0000256" key="9">
    <source>
        <dbReference type="SAM" id="Phobius"/>
    </source>
</evidence>
<feature type="transmembrane region" description="Helical" evidence="9">
    <location>
        <begin position="50"/>
        <end position="71"/>
    </location>
</feature>
<proteinExistence type="inferred from homology"/>
<evidence type="ECO:0000256" key="1">
    <source>
        <dbReference type="ARBA" id="ARBA00004429"/>
    </source>
</evidence>
<evidence type="ECO:0000256" key="2">
    <source>
        <dbReference type="ARBA" id="ARBA00022448"/>
    </source>
</evidence>
<evidence type="ECO:0000313" key="11">
    <source>
        <dbReference type="EMBL" id="TYZ23064.1"/>
    </source>
</evidence>
<reference evidence="11 12" key="1">
    <citation type="submission" date="2019-08" db="EMBL/GenBank/DDBJ databases">
        <title>Selenomonas sp. mPRGC5 and Selenomonas sp. mPRGC8 isolated from ruminal fluid of dairy goat (Capra hircus).</title>
        <authorList>
            <person name="Poothong S."/>
            <person name="Nuengjamnong C."/>
            <person name="Tanasupawat S."/>
        </authorList>
    </citation>
    <scope>NUCLEOTIDE SEQUENCE [LARGE SCALE GENOMIC DNA]</scope>
    <source>
        <strain evidence="12">mPRGC5</strain>
    </source>
</reference>
<dbReference type="PANTHER" id="PTHR35011:SF10">
    <property type="entry name" value="TRAP TRANSPORTER SMALL PERMEASE PROTEIN"/>
    <property type="match status" value="1"/>
</dbReference>
<dbReference type="InterPro" id="IPR055348">
    <property type="entry name" value="DctQ"/>
</dbReference>
<accession>A0A5D6W8L5</accession>
<gene>
    <name evidence="11" type="ORF">FZ040_07555</name>
</gene>
<dbReference type="PANTHER" id="PTHR35011">
    <property type="entry name" value="2,3-DIKETO-L-GULONATE TRAP TRANSPORTER SMALL PERMEASE PROTEIN YIAM"/>
    <property type="match status" value="1"/>
</dbReference>
<keyword evidence="7 9" id="KW-0472">Membrane</keyword>
<dbReference type="GO" id="GO:0005886">
    <property type="term" value="C:plasma membrane"/>
    <property type="evidence" value="ECO:0007669"/>
    <property type="project" value="UniProtKB-SubCell"/>
</dbReference>
<feature type="transmembrane region" description="Helical" evidence="9">
    <location>
        <begin position="130"/>
        <end position="150"/>
    </location>
</feature>
<dbReference type="EMBL" id="VTOY01000004">
    <property type="protein sequence ID" value="TYZ23064.1"/>
    <property type="molecule type" value="Genomic_DNA"/>
</dbReference>
<organism evidence="11 12">
    <name type="scientific">Selenomonas ruminis</name>
    <dbReference type="NCBI Taxonomy" id="2593411"/>
    <lineage>
        <taxon>Bacteria</taxon>
        <taxon>Bacillati</taxon>
        <taxon>Bacillota</taxon>
        <taxon>Negativicutes</taxon>
        <taxon>Selenomonadales</taxon>
        <taxon>Selenomonadaceae</taxon>
        <taxon>Selenomonas</taxon>
    </lineage>
</organism>
<dbReference type="RefSeq" id="WP_149171420.1">
    <property type="nucleotide sequence ID" value="NZ_VTOY01000004.1"/>
</dbReference>
<dbReference type="GO" id="GO:0015740">
    <property type="term" value="P:C4-dicarboxylate transport"/>
    <property type="evidence" value="ECO:0007669"/>
    <property type="project" value="TreeGrafter"/>
</dbReference>
<dbReference type="Proteomes" id="UP000323646">
    <property type="component" value="Unassembled WGS sequence"/>
</dbReference>
<dbReference type="OrthoDB" id="49066at2"/>
<evidence type="ECO:0000259" key="10">
    <source>
        <dbReference type="Pfam" id="PF04290"/>
    </source>
</evidence>
<evidence type="ECO:0000256" key="4">
    <source>
        <dbReference type="ARBA" id="ARBA00022519"/>
    </source>
</evidence>
<evidence type="ECO:0000256" key="6">
    <source>
        <dbReference type="ARBA" id="ARBA00022989"/>
    </source>
</evidence>
<feature type="domain" description="Tripartite ATP-independent periplasmic transporters DctQ component" evidence="10">
    <location>
        <begin position="32"/>
        <end position="157"/>
    </location>
</feature>
<evidence type="ECO:0000256" key="3">
    <source>
        <dbReference type="ARBA" id="ARBA00022475"/>
    </source>
</evidence>
<keyword evidence="6 9" id="KW-1133">Transmembrane helix</keyword>
<keyword evidence="4" id="KW-0997">Cell inner membrane</keyword>
<comment type="caution">
    <text evidence="11">The sequence shown here is derived from an EMBL/GenBank/DDBJ whole genome shotgun (WGS) entry which is preliminary data.</text>
</comment>
<feature type="transmembrane region" description="Helical" evidence="9">
    <location>
        <begin position="21"/>
        <end position="44"/>
    </location>
</feature>
<dbReference type="GO" id="GO:0022857">
    <property type="term" value="F:transmembrane transporter activity"/>
    <property type="evidence" value="ECO:0007669"/>
    <property type="project" value="TreeGrafter"/>
</dbReference>
<evidence type="ECO:0000256" key="5">
    <source>
        <dbReference type="ARBA" id="ARBA00022692"/>
    </source>
</evidence>
<comment type="subcellular location">
    <subcellularLocation>
        <location evidence="1">Cell inner membrane</location>
        <topology evidence="1">Multi-pass membrane protein</topology>
    </subcellularLocation>
</comment>
<evidence type="ECO:0000256" key="8">
    <source>
        <dbReference type="ARBA" id="ARBA00038436"/>
    </source>
</evidence>
<keyword evidence="5 9" id="KW-0812">Transmembrane</keyword>
<dbReference type="AlphaFoldDB" id="A0A5D6W8L5"/>
<keyword evidence="2" id="KW-0813">Transport</keyword>
<protein>
    <submittedName>
        <fullName evidence="11">TRAP transporter small permease</fullName>
    </submittedName>
</protein>
<sequence length="182" mass="20568">MKQFLLAFDKFLEKLSKAAAILAGIFILATAFIIVYEVIMRGLFHSPTEWVLEISTYFIITAGFLGLAITFRQKAHIQVDLFASKLSKKNSRNVNLCLNLLAIFTFLIFMTESMDQVTASFVYHKLSPSILRFPLYIPQFALVLGSALLLGEIIRRFLFDLLCLPDMPTPLNNTGKSDKEAH</sequence>
<feature type="transmembrane region" description="Helical" evidence="9">
    <location>
        <begin position="92"/>
        <end position="110"/>
    </location>
</feature>